<evidence type="ECO:0008006" key="3">
    <source>
        <dbReference type="Google" id="ProtNLM"/>
    </source>
</evidence>
<reference evidence="1" key="1">
    <citation type="submission" date="2020-08" db="EMBL/GenBank/DDBJ databases">
        <title>Spodoptera exigua strain:BAW_Kor-Di-RS1 Genome sequencing and assembly.</title>
        <authorList>
            <person name="Kim J."/>
            <person name="Nam H.Y."/>
            <person name="Kwon M."/>
            <person name="Choi J.H."/>
            <person name="Cho S.R."/>
            <person name="Kim G.-H."/>
        </authorList>
    </citation>
    <scope>NUCLEOTIDE SEQUENCE</scope>
    <source>
        <strain evidence="1">BAW_Kor-Di-RS1</strain>
        <tissue evidence="1">Whole-body</tissue>
    </source>
</reference>
<dbReference type="SUPFAM" id="SSF48452">
    <property type="entry name" value="TPR-like"/>
    <property type="match status" value="1"/>
</dbReference>
<dbReference type="Proteomes" id="UP000648187">
    <property type="component" value="Unassembled WGS sequence"/>
</dbReference>
<proteinExistence type="predicted"/>
<comment type="caution">
    <text evidence="1">The sequence shown here is derived from an EMBL/GenBank/DDBJ whole genome shotgun (WGS) entry which is preliminary data.</text>
</comment>
<dbReference type="Pfam" id="PF06041">
    <property type="entry name" value="DUF924"/>
    <property type="match status" value="1"/>
</dbReference>
<keyword evidence="2" id="KW-1185">Reference proteome</keyword>
<accession>A0A835G2L4</accession>
<evidence type="ECO:0000313" key="1">
    <source>
        <dbReference type="EMBL" id="KAF9404156.1"/>
    </source>
</evidence>
<protein>
    <recommendedName>
        <fullName evidence="3">DUF924 domain-containing protein</fullName>
    </recommendedName>
</protein>
<organism evidence="1 2">
    <name type="scientific">Spodoptera exigua</name>
    <name type="common">Beet armyworm</name>
    <name type="synonym">Noctua fulgens</name>
    <dbReference type="NCBI Taxonomy" id="7107"/>
    <lineage>
        <taxon>Eukaryota</taxon>
        <taxon>Metazoa</taxon>
        <taxon>Ecdysozoa</taxon>
        <taxon>Arthropoda</taxon>
        <taxon>Hexapoda</taxon>
        <taxon>Insecta</taxon>
        <taxon>Pterygota</taxon>
        <taxon>Neoptera</taxon>
        <taxon>Endopterygota</taxon>
        <taxon>Lepidoptera</taxon>
        <taxon>Glossata</taxon>
        <taxon>Ditrysia</taxon>
        <taxon>Noctuoidea</taxon>
        <taxon>Noctuidae</taxon>
        <taxon>Amphipyrinae</taxon>
        <taxon>Spodoptera</taxon>
    </lineage>
</organism>
<name>A0A835G2L4_SPOEX</name>
<dbReference type="EMBL" id="JACKWZ010001064">
    <property type="protein sequence ID" value="KAF9404156.1"/>
    <property type="molecule type" value="Genomic_DNA"/>
</dbReference>
<dbReference type="InterPro" id="IPR011990">
    <property type="entry name" value="TPR-like_helical_dom_sf"/>
</dbReference>
<dbReference type="InterPro" id="IPR010323">
    <property type="entry name" value="DUF924"/>
</dbReference>
<evidence type="ECO:0000313" key="2">
    <source>
        <dbReference type="Proteomes" id="UP000648187"/>
    </source>
</evidence>
<gene>
    <name evidence="1" type="ORF">HW555_014486</name>
</gene>
<dbReference type="AlphaFoldDB" id="A0A835G2L4"/>
<sequence length="100" mass="11730">MNYQDILTFWFKDCEPSQWFTKDLAFDEQIKASFSEIHSQVAKGETSAWRQTIEGRLAEIIILDQFSRNLYRDDPRSFAYDGMALVMTQEALKTEKTSLH</sequence>
<dbReference type="Gene3D" id="1.20.58.320">
    <property type="entry name" value="TPR-like"/>
    <property type="match status" value="1"/>
</dbReference>